<accession>A0A9X1CCG1</accession>
<evidence type="ECO:0000313" key="1">
    <source>
        <dbReference type="EMBL" id="MBP2078011.1"/>
    </source>
</evidence>
<keyword evidence="2" id="KW-1185">Reference proteome</keyword>
<organism evidence="1 2">
    <name type="scientific">Oceanobacillus polygoni</name>
    <dbReference type="NCBI Taxonomy" id="1235259"/>
    <lineage>
        <taxon>Bacteria</taxon>
        <taxon>Bacillati</taxon>
        <taxon>Bacillota</taxon>
        <taxon>Bacilli</taxon>
        <taxon>Bacillales</taxon>
        <taxon>Bacillaceae</taxon>
        <taxon>Oceanobacillus</taxon>
    </lineage>
</organism>
<name>A0A9X1CCG1_9BACI</name>
<reference evidence="1" key="1">
    <citation type="submission" date="2021-03" db="EMBL/GenBank/DDBJ databases">
        <title>Genomic Encyclopedia of Type Strains, Phase IV (KMG-IV): sequencing the most valuable type-strain genomes for metagenomic binning, comparative biology and taxonomic classification.</title>
        <authorList>
            <person name="Goeker M."/>
        </authorList>
    </citation>
    <scope>NUCLEOTIDE SEQUENCE</scope>
    <source>
        <strain evidence="1">DSM 107338</strain>
    </source>
</reference>
<dbReference type="EMBL" id="JAGGMB010000006">
    <property type="protein sequence ID" value="MBP2078011.1"/>
    <property type="molecule type" value="Genomic_DNA"/>
</dbReference>
<comment type="caution">
    <text evidence="1">The sequence shown here is derived from an EMBL/GenBank/DDBJ whole genome shotgun (WGS) entry which is preliminary data.</text>
</comment>
<proteinExistence type="predicted"/>
<dbReference type="AlphaFoldDB" id="A0A9X1CCG1"/>
<dbReference type="Proteomes" id="UP001138793">
    <property type="component" value="Unassembled WGS sequence"/>
</dbReference>
<evidence type="ECO:0000313" key="2">
    <source>
        <dbReference type="Proteomes" id="UP001138793"/>
    </source>
</evidence>
<sequence>MKFYKSSYNRLQKLDYHIYIDFFYKFFQNMKLLFSVQRTNYQERRKEVSIHVRSSNGIN</sequence>
<protein>
    <submittedName>
        <fullName evidence="1">Uncharacterized protein</fullName>
    </submittedName>
</protein>
<gene>
    <name evidence="1" type="ORF">J2Z64_002266</name>
</gene>